<reference evidence="3" key="1">
    <citation type="journal article" date="2019" name="Int. J. Syst. Evol. Microbiol.">
        <title>The Global Catalogue of Microorganisms (GCM) 10K type strain sequencing project: providing services to taxonomists for standard genome sequencing and annotation.</title>
        <authorList>
            <consortium name="The Broad Institute Genomics Platform"/>
            <consortium name="The Broad Institute Genome Sequencing Center for Infectious Disease"/>
            <person name="Wu L."/>
            <person name="Ma J."/>
        </authorList>
    </citation>
    <scope>NUCLEOTIDE SEQUENCE [LARGE SCALE GENOMIC DNA]</scope>
    <source>
        <strain evidence="3">JCM 17986</strain>
    </source>
</reference>
<keyword evidence="2" id="KW-0540">Nuclease</keyword>
<gene>
    <name evidence="2" type="ORF">GCM10023205_15610</name>
</gene>
<dbReference type="InterPro" id="IPR036691">
    <property type="entry name" value="Endo/exonu/phosph_ase_sf"/>
</dbReference>
<dbReference type="Proteomes" id="UP001500466">
    <property type="component" value="Unassembled WGS sequence"/>
</dbReference>
<dbReference type="EMBL" id="BAABHS010000004">
    <property type="protein sequence ID" value="GAA4954708.1"/>
    <property type="molecule type" value="Genomic_DNA"/>
</dbReference>
<sequence length="237" mass="26021">MATPPSVELRVLSYNVRSLRDDRRLVARIVRWCAADVVLLQEAPRFLLPKTQAAWLARACGLHVVGGGAAATGPLILATLGVKVLETRNVLLPRTPGYHQRGIALARLQVDGVRFAVGSTHLSLDGDERRRQADLVLTHLADLGEEHRILAGDMNEHPGHPAWDHLAARLDDAYAAAPWGREFTSPHRNPWRRIDGIFVSSEIEVVRCGVPDAFTDAEYEAATDHRPVLAVLRLPAG</sequence>
<keyword evidence="3" id="KW-1185">Reference proteome</keyword>
<evidence type="ECO:0000259" key="1">
    <source>
        <dbReference type="Pfam" id="PF03372"/>
    </source>
</evidence>
<comment type="caution">
    <text evidence="2">The sequence shown here is derived from an EMBL/GenBank/DDBJ whole genome shotgun (WGS) entry which is preliminary data.</text>
</comment>
<name>A0ABP9GVK6_9ACTN</name>
<evidence type="ECO:0000313" key="3">
    <source>
        <dbReference type="Proteomes" id="UP001500466"/>
    </source>
</evidence>
<dbReference type="PANTHER" id="PTHR14859:SF15">
    <property type="entry name" value="ENDONUCLEASE_EXONUCLEASE_PHOSPHATASE DOMAIN-CONTAINING PROTEIN"/>
    <property type="match status" value="1"/>
</dbReference>
<protein>
    <submittedName>
        <fullName evidence="2">Endonuclease/exonuclease/phosphatase family protein</fullName>
    </submittedName>
</protein>
<dbReference type="RefSeq" id="WP_345674557.1">
    <property type="nucleotide sequence ID" value="NZ_BAABHS010000004.1"/>
</dbReference>
<dbReference type="InterPro" id="IPR051916">
    <property type="entry name" value="GPI-anchor_lipid_remodeler"/>
</dbReference>
<dbReference type="SUPFAM" id="SSF56219">
    <property type="entry name" value="DNase I-like"/>
    <property type="match status" value="1"/>
</dbReference>
<dbReference type="Gene3D" id="3.60.10.10">
    <property type="entry name" value="Endonuclease/exonuclease/phosphatase"/>
    <property type="match status" value="1"/>
</dbReference>
<dbReference type="GO" id="GO:0004519">
    <property type="term" value="F:endonuclease activity"/>
    <property type="evidence" value="ECO:0007669"/>
    <property type="project" value="UniProtKB-KW"/>
</dbReference>
<evidence type="ECO:0000313" key="2">
    <source>
        <dbReference type="EMBL" id="GAA4954708.1"/>
    </source>
</evidence>
<keyword evidence="2" id="KW-0255">Endonuclease</keyword>
<dbReference type="PANTHER" id="PTHR14859">
    <property type="entry name" value="CALCOFLUOR WHITE HYPERSENSITIVE PROTEIN PRECURSOR"/>
    <property type="match status" value="1"/>
</dbReference>
<feature type="domain" description="Endonuclease/exonuclease/phosphatase" evidence="1">
    <location>
        <begin position="12"/>
        <end position="225"/>
    </location>
</feature>
<organism evidence="2 3">
    <name type="scientific">Yinghuangia aomiensis</name>
    <dbReference type="NCBI Taxonomy" id="676205"/>
    <lineage>
        <taxon>Bacteria</taxon>
        <taxon>Bacillati</taxon>
        <taxon>Actinomycetota</taxon>
        <taxon>Actinomycetes</taxon>
        <taxon>Kitasatosporales</taxon>
        <taxon>Streptomycetaceae</taxon>
        <taxon>Yinghuangia</taxon>
    </lineage>
</organism>
<proteinExistence type="predicted"/>
<accession>A0ABP9GVK6</accession>
<dbReference type="InterPro" id="IPR005135">
    <property type="entry name" value="Endo/exonuclease/phosphatase"/>
</dbReference>
<keyword evidence="2" id="KW-0378">Hydrolase</keyword>
<dbReference type="Pfam" id="PF03372">
    <property type="entry name" value="Exo_endo_phos"/>
    <property type="match status" value="1"/>
</dbReference>